<evidence type="ECO:0000313" key="2">
    <source>
        <dbReference type="Proteomes" id="UP001274830"/>
    </source>
</evidence>
<dbReference type="Pfam" id="PF04749">
    <property type="entry name" value="PLAC8"/>
    <property type="match status" value="1"/>
</dbReference>
<accession>A0AAE0WK08</accession>
<dbReference type="InterPro" id="IPR006461">
    <property type="entry name" value="PLAC_motif_containing"/>
</dbReference>
<keyword evidence="2" id="KW-1185">Reference proteome</keyword>
<dbReference type="NCBIfam" id="TIGR01571">
    <property type="entry name" value="A_thal_Cys_rich"/>
    <property type="match status" value="1"/>
</dbReference>
<protein>
    <recommendedName>
        <fullName evidence="3">PLAC8 family protein</fullName>
    </recommendedName>
</protein>
<evidence type="ECO:0008006" key="3">
    <source>
        <dbReference type="Google" id="ProtNLM"/>
    </source>
</evidence>
<name>A0AAE0WK08_9PEZI</name>
<proteinExistence type="predicted"/>
<comment type="caution">
    <text evidence="1">The sequence shown here is derived from an EMBL/GenBank/DDBJ whole genome shotgun (WGS) entry which is preliminary data.</text>
</comment>
<reference evidence="1" key="1">
    <citation type="submission" date="2023-07" db="EMBL/GenBank/DDBJ databases">
        <title>Black Yeasts Isolated from many extreme environments.</title>
        <authorList>
            <person name="Coleine C."/>
            <person name="Stajich J.E."/>
            <person name="Selbmann L."/>
        </authorList>
    </citation>
    <scope>NUCLEOTIDE SEQUENCE</scope>
    <source>
        <strain evidence="1">CCFEE 5485</strain>
    </source>
</reference>
<organism evidence="1 2">
    <name type="scientific">Recurvomyces mirabilis</name>
    <dbReference type="NCBI Taxonomy" id="574656"/>
    <lineage>
        <taxon>Eukaryota</taxon>
        <taxon>Fungi</taxon>
        <taxon>Dikarya</taxon>
        <taxon>Ascomycota</taxon>
        <taxon>Pezizomycotina</taxon>
        <taxon>Dothideomycetes</taxon>
        <taxon>Dothideomycetidae</taxon>
        <taxon>Mycosphaerellales</taxon>
        <taxon>Teratosphaeriaceae</taxon>
        <taxon>Recurvomyces</taxon>
    </lineage>
</organism>
<dbReference type="EMBL" id="JAUTXT010000027">
    <property type="protein sequence ID" value="KAK3673139.1"/>
    <property type="molecule type" value="Genomic_DNA"/>
</dbReference>
<sequence length="86" mass="9772">MFVADYVHCLCIPLWLKPQEFRRKFNIRGNGCTDCLASYFCHSCALSQLNTELKARAEQPQIEAKEAPMGYVQPAPPHGMMYVPPL</sequence>
<dbReference type="Proteomes" id="UP001274830">
    <property type="component" value="Unassembled WGS sequence"/>
</dbReference>
<evidence type="ECO:0000313" key="1">
    <source>
        <dbReference type="EMBL" id="KAK3673139.1"/>
    </source>
</evidence>
<dbReference type="AlphaFoldDB" id="A0AAE0WK08"/>
<gene>
    <name evidence="1" type="ORF">LTR78_006979</name>
</gene>